<evidence type="ECO:0000256" key="6">
    <source>
        <dbReference type="ARBA" id="ARBA00023136"/>
    </source>
</evidence>
<feature type="transmembrane region" description="Helical" evidence="7">
    <location>
        <begin position="235"/>
        <end position="253"/>
    </location>
</feature>
<keyword evidence="4 7" id="KW-0812">Transmembrane</keyword>
<feature type="transmembrane region" description="Helical" evidence="7">
    <location>
        <begin position="39"/>
        <end position="59"/>
    </location>
</feature>
<dbReference type="GO" id="GO:0005789">
    <property type="term" value="C:endoplasmic reticulum membrane"/>
    <property type="evidence" value="ECO:0007669"/>
    <property type="project" value="TreeGrafter"/>
</dbReference>
<keyword evidence="5 7" id="KW-1133">Transmembrane helix</keyword>
<feature type="transmembrane region" description="Helical" evidence="7">
    <location>
        <begin position="165"/>
        <end position="183"/>
    </location>
</feature>
<protein>
    <submittedName>
        <fullName evidence="8">UAA transporter</fullName>
    </submittedName>
</protein>
<evidence type="ECO:0000256" key="2">
    <source>
        <dbReference type="ARBA" id="ARBA00022448"/>
    </source>
</evidence>
<dbReference type="AlphaFoldDB" id="A0AAD6XE31"/>
<dbReference type="GO" id="GO:0005464">
    <property type="term" value="F:UDP-xylose transmembrane transporter activity"/>
    <property type="evidence" value="ECO:0007669"/>
    <property type="project" value="TreeGrafter"/>
</dbReference>
<proteinExistence type="predicted"/>
<gene>
    <name evidence="8" type="ORF">C8F04DRAFT_1077640</name>
</gene>
<dbReference type="Pfam" id="PF08449">
    <property type="entry name" value="UAA"/>
    <property type="match status" value="1"/>
</dbReference>
<keyword evidence="2" id="KW-0813">Transport</keyword>
<dbReference type="EMBL" id="JARJCM010000014">
    <property type="protein sequence ID" value="KAJ7041889.1"/>
    <property type="molecule type" value="Genomic_DNA"/>
</dbReference>
<evidence type="ECO:0000256" key="7">
    <source>
        <dbReference type="SAM" id="Phobius"/>
    </source>
</evidence>
<reference evidence="8" key="1">
    <citation type="submission" date="2023-03" db="EMBL/GenBank/DDBJ databases">
        <title>Massive genome expansion in bonnet fungi (Mycena s.s.) driven by repeated elements and novel gene families across ecological guilds.</title>
        <authorList>
            <consortium name="Lawrence Berkeley National Laboratory"/>
            <person name="Harder C.B."/>
            <person name="Miyauchi S."/>
            <person name="Viragh M."/>
            <person name="Kuo A."/>
            <person name="Thoen E."/>
            <person name="Andreopoulos B."/>
            <person name="Lu D."/>
            <person name="Skrede I."/>
            <person name="Drula E."/>
            <person name="Henrissat B."/>
            <person name="Morin E."/>
            <person name="Kohler A."/>
            <person name="Barry K."/>
            <person name="LaButti K."/>
            <person name="Morin E."/>
            <person name="Salamov A."/>
            <person name="Lipzen A."/>
            <person name="Mereny Z."/>
            <person name="Hegedus B."/>
            <person name="Baldrian P."/>
            <person name="Stursova M."/>
            <person name="Weitz H."/>
            <person name="Taylor A."/>
            <person name="Grigoriev I.V."/>
            <person name="Nagy L.G."/>
            <person name="Martin F."/>
            <person name="Kauserud H."/>
        </authorList>
    </citation>
    <scope>NUCLEOTIDE SEQUENCE</scope>
    <source>
        <strain evidence="8">CBHHK200</strain>
    </source>
</reference>
<comment type="caution">
    <text evidence="8">The sequence shown here is derived from an EMBL/GenBank/DDBJ whole genome shotgun (WGS) entry which is preliminary data.</text>
</comment>
<dbReference type="InterPro" id="IPR037185">
    <property type="entry name" value="EmrE-like"/>
</dbReference>
<evidence type="ECO:0000256" key="5">
    <source>
        <dbReference type="ARBA" id="ARBA00022989"/>
    </source>
</evidence>
<sequence>MSRLRNAKSDSVAERISALENSDASDPGVSLSQLATPALLDWSSLLSMVLGGCCTNFWAYEQLLMMNPRIGSALTFSQMLFIAAQSLPAFLVFLPGHRLPRLKPRRVPLRHWAAQVVAMSTSSLLYNWAFAYNVPLMILIVFRSAGLAVSMIFGFLFAGKRYTMMQVASVLLVSAGVILTTLARPSAAKQSSHMESADDLHKYSIGISMLITSLVFTGFYGLLQERTYRTYGPCWREGVFYTHFLSLPIFLFLARDVEQGLRSLSEETSATTAWLILGLNLCSQLVCVSGVNKLSSQVSAVSTNLVLTARKAISLCFSVWWFGNEWNADLSIGAGMVFCGGLLFTVSGAKKVAATV</sequence>
<feature type="transmembrane region" description="Helical" evidence="7">
    <location>
        <begin position="328"/>
        <end position="346"/>
    </location>
</feature>
<dbReference type="InterPro" id="IPR013657">
    <property type="entry name" value="SCL35B1-4/HUT1"/>
</dbReference>
<dbReference type="GO" id="GO:0005462">
    <property type="term" value="F:UDP-N-acetylglucosamine transmembrane transporter activity"/>
    <property type="evidence" value="ECO:0007669"/>
    <property type="project" value="TreeGrafter"/>
</dbReference>
<feature type="transmembrane region" description="Helical" evidence="7">
    <location>
        <begin position="273"/>
        <end position="291"/>
    </location>
</feature>
<feature type="transmembrane region" description="Helical" evidence="7">
    <location>
        <begin position="203"/>
        <end position="223"/>
    </location>
</feature>
<evidence type="ECO:0000256" key="4">
    <source>
        <dbReference type="ARBA" id="ARBA00022692"/>
    </source>
</evidence>
<evidence type="ECO:0000256" key="3">
    <source>
        <dbReference type="ARBA" id="ARBA00022597"/>
    </source>
</evidence>
<dbReference type="PANTHER" id="PTHR10778:SF4">
    <property type="entry name" value="NUCLEOTIDE SUGAR TRANSPORTER SLC35B4"/>
    <property type="match status" value="1"/>
</dbReference>
<dbReference type="Proteomes" id="UP001218188">
    <property type="component" value="Unassembled WGS sequence"/>
</dbReference>
<keyword evidence="9" id="KW-1185">Reference proteome</keyword>
<keyword evidence="3" id="KW-0762">Sugar transport</keyword>
<dbReference type="SUPFAM" id="SSF103481">
    <property type="entry name" value="Multidrug resistance efflux transporter EmrE"/>
    <property type="match status" value="1"/>
</dbReference>
<evidence type="ECO:0000256" key="1">
    <source>
        <dbReference type="ARBA" id="ARBA00004127"/>
    </source>
</evidence>
<comment type="subcellular location">
    <subcellularLocation>
        <location evidence="1">Endomembrane system</location>
        <topology evidence="1">Multi-pass membrane protein</topology>
    </subcellularLocation>
</comment>
<evidence type="ECO:0000313" key="9">
    <source>
        <dbReference type="Proteomes" id="UP001218188"/>
    </source>
</evidence>
<keyword evidence="6 7" id="KW-0472">Membrane</keyword>
<name>A0AAD6XE31_9AGAR</name>
<feature type="transmembrane region" description="Helical" evidence="7">
    <location>
        <begin position="79"/>
        <end position="97"/>
    </location>
</feature>
<dbReference type="NCBIfam" id="TIGR00803">
    <property type="entry name" value="nst"/>
    <property type="match status" value="1"/>
</dbReference>
<accession>A0AAD6XE31</accession>
<feature type="transmembrane region" description="Helical" evidence="7">
    <location>
        <begin position="303"/>
        <end position="322"/>
    </location>
</feature>
<organism evidence="8 9">
    <name type="scientific">Mycena alexandri</name>
    <dbReference type="NCBI Taxonomy" id="1745969"/>
    <lineage>
        <taxon>Eukaryota</taxon>
        <taxon>Fungi</taxon>
        <taxon>Dikarya</taxon>
        <taxon>Basidiomycota</taxon>
        <taxon>Agaricomycotina</taxon>
        <taxon>Agaricomycetes</taxon>
        <taxon>Agaricomycetidae</taxon>
        <taxon>Agaricales</taxon>
        <taxon>Marasmiineae</taxon>
        <taxon>Mycenaceae</taxon>
        <taxon>Mycena</taxon>
    </lineage>
</organism>
<dbReference type="PANTHER" id="PTHR10778">
    <property type="entry name" value="SOLUTE CARRIER FAMILY 35 MEMBER B"/>
    <property type="match status" value="1"/>
</dbReference>
<dbReference type="GO" id="GO:0000139">
    <property type="term" value="C:Golgi membrane"/>
    <property type="evidence" value="ECO:0007669"/>
    <property type="project" value="TreeGrafter"/>
</dbReference>
<evidence type="ECO:0000313" key="8">
    <source>
        <dbReference type="EMBL" id="KAJ7041889.1"/>
    </source>
</evidence>
<feature type="transmembrane region" description="Helical" evidence="7">
    <location>
        <begin position="136"/>
        <end position="158"/>
    </location>
</feature>